<protein>
    <submittedName>
        <fullName evidence="1">Uncharacterized protein</fullName>
    </submittedName>
</protein>
<evidence type="ECO:0000313" key="2">
    <source>
        <dbReference type="Proteomes" id="UP001367508"/>
    </source>
</evidence>
<reference evidence="1 2" key="1">
    <citation type="submission" date="2024-01" db="EMBL/GenBank/DDBJ databases">
        <title>The genomes of 5 underutilized Papilionoideae crops provide insights into root nodulation and disease resistanc.</title>
        <authorList>
            <person name="Jiang F."/>
        </authorList>
    </citation>
    <scope>NUCLEOTIDE SEQUENCE [LARGE SCALE GENOMIC DNA]</scope>
    <source>
        <strain evidence="1">LVBAO_FW01</strain>
        <tissue evidence="1">Leaves</tissue>
    </source>
</reference>
<evidence type="ECO:0000313" key="1">
    <source>
        <dbReference type="EMBL" id="KAK7361793.1"/>
    </source>
</evidence>
<proteinExistence type="predicted"/>
<dbReference type="AlphaFoldDB" id="A0AAN9N1Z0"/>
<dbReference type="Proteomes" id="UP001367508">
    <property type="component" value="Unassembled WGS sequence"/>
</dbReference>
<gene>
    <name evidence="1" type="ORF">VNO77_03877</name>
</gene>
<comment type="caution">
    <text evidence="1">The sequence shown here is derived from an EMBL/GenBank/DDBJ whole genome shotgun (WGS) entry which is preliminary data.</text>
</comment>
<sequence length="114" mass="12925">MTPCSFHNCGSLLEKKLIESRNRKVMLLFMEEICANLNVKSIRVNEAICGKPLRLRPYATRTYWAVLHGKVNGRLGHKRRLVLAPHVSSSELGHFPIRLGQQPAPHAFVRASRV</sequence>
<accession>A0AAN9N1Z0</accession>
<organism evidence="1 2">
    <name type="scientific">Canavalia gladiata</name>
    <name type="common">Sword bean</name>
    <name type="synonym">Dolichos gladiatus</name>
    <dbReference type="NCBI Taxonomy" id="3824"/>
    <lineage>
        <taxon>Eukaryota</taxon>
        <taxon>Viridiplantae</taxon>
        <taxon>Streptophyta</taxon>
        <taxon>Embryophyta</taxon>
        <taxon>Tracheophyta</taxon>
        <taxon>Spermatophyta</taxon>
        <taxon>Magnoliopsida</taxon>
        <taxon>eudicotyledons</taxon>
        <taxon>Gunneridae</taxon>
        <taxon>Pentapetalae</taxon>
        <taxon>rosids</taxon>
        <taxon>fabids</taxon>
        <taxon>Fabales</taxon>
        <taxon>Fabaceae</taxon>
        <taxon>Papilionoideae</taxon>
        <taxon>50 kb inversion clade</taxon>
        <taxon>NPAAA clade</taxon>
        <taxon>indigoferoid/millettioid clade</taxon>
        <taxon>Phaseoleae</taxon>
        <taxon>Canavalia</taxon>
    </lineage>
</organism>
<keyword evidence="2" id="KW-1185">Reference proteome</keyword>
<dbReference type="EMBL" id="JAYMYQ010000001">
    <property type="protein sequence ID" value="KAK7361793.1"/>
    <property type="molecule type" value="Genomic_DNA"/>
</dbReference>
<name>A0AAN9N1Z0_CANGL</name>